<evidence type="ECO:0000259" key="7">
    <source>
        <dbReference type="PROSITE" id="PS50237"/>
    </source>
</evidence>
<accession>A0A1J4K0L7</accession>
<dbReference type="GO" id="GO:0006511">
    <property type="term" value="P:ubiquitin-dependent protein catabolic process"/>
    <property type="evidence" value="ECO:0007669"/>
    <property type="project" value="TreeGrafter"/>
</dbReference>
<gene>
    <name evidence="8" type="ORF">TRFO_29648</name>
</gene>
<dbReference type="AlphaFoldDB" id="A0A1J4K0L7"/>
<keyword evidence="5 6" id="KW-0833">Ubl conjugation pathway</keyword>
<evidence type="ECO:0000256" key="3">
    <source>
        <dbReference type="ARBA" id="ARBA00012485"/>
    </source>
</evidence>
<dbReference type="SMART" id="SM00119">
    <property type="entry name" value="HECTc"/>
    <property type="match status" value="1"/>
</dbReference>
<dbReference type="PANTHER" id="PTHR11254">
    <property type="entry name" value="HECT DOMAIN UBIQUITIN-PROTEIN LIGASE"/>
    <property type="match status" value="1"/>
</dbReference>
<evidence type="ECO:0000256" key="2">
    <source>
        <dbReference type="ARBA" id="ARBA00004906"/>
    </source>
</evidence>
<dbReference type="RefSeq" id="XP_068356173.1">
    <property type="nucleotide sequence ID" value="XM_068506896.1"/>
</dbReference>
<comment type="caution">
    <text evidence="8">The sequence shown here is derived from an EMBL/GenBank/DDBJ whole genome shotgun (WGS) entry which is preliminary data.</text>
</comment>
<dbReference type="EMBL" id="MLAK01000842">
    <property type="protein sequence ID" value="OHT03037.1"/>
    <property type="molecule type" value="Genomic_DNA"/>
</dbReference>
<evidence type="ECO:0000256" key="1">
    <source>
        <dbReference type="ARBA" id="ARBA00000885"/>
    </source>
</evidence>
<comment type="pathway">
    <text evidence="2">Protein modification; protein ubiquitination.</text>
</comment>
<feature type="active site" description="Glycyl thioester intermediate" evidence="6">
    <location>
        <position position="990"/>
    </location>
</feature>
<dbReference type="Gene3D" id="3.30.2410.10">
    <property type="entry name" value="Hect, E3 ligase catalytic domain"/>
    <property type="match status" value="1"/>
</dbReference>
<comment type="catalytic activity">
    <reaction evidence="1">
        <text>S-ubiquitinyl-[E2 ubiquitin-conjugating enzyme]-L-cysteine + [acceptor protein]-L-lysine = [E2 ubiquitin-conjugating enzyme]-L-cysteine + N(6)-ubiquitinyl-[acceptor protein]-L-lysine.</text>
        <dbReference type="EC" id="2.3.2.26"/>
    </reaction>
</comment>
<dbReference type="InterPro" id="IPR035983">
    <property type="entry name" value="Hect_E3_ubiquitin_ligase"/>
</dbReference>
<feature type="domain" description="HECT" evidence="7">
    <location>
        <begin position="710"/>
        <end position="1021"/>
    </location>
</feature>
<keyword evidence="4" id="KW-0808">Transferase</keyword>
<name>A0A1J4K0L7_9EUKA</name>
<dbReference type="Pfam" id="PF00632">
    <property type="entry name" value="HECT"/>
    <property type="match status" value="1"/>
</dbReference>
<dbReference type="VEuPathDB" id="TrichDB:TRFO_29648"/>
<reference evidence="8" key="1">
    <citation type="submission" date="2016-10" db="EMBL/GenBank/DDBJ databases">
        <authorList>
            <person name="Benchimol M."/>
            <person name="Almeida L.G."/>
            <person name="Vasconcelos A.T."/>
            <person name="Perreira-Neves A."/>
            <person name="Rosa I.A."/>
            <person name="Tasca T."/>
            <person name="Bogo M.R."/>
            <person name="de Souza W."/>
        </authorList>
    </citation>
    <scope>NUCLEOTIDE SEQUENCE [LARGE SCALE GENOMIC DNA]</scope>
    <source>
        <strain evidence="8">K</strain>
    </source>
</reference>
<dbReference type="GO" id="GO:0005737">
    <property type="term" value="C:cytoplasm"/>
    <property type="evidence" value="ECO:0007669"/>
    <property type="project" value="TreeGrafter"/>
</dbReference>
<dbReference type="OrthoDB" id="8068875at2759"/>
<dbReference type="PROSITE" id="PS50237">
    <property type="entry name" value="HECT"/>
    <property type="match status" value="1"/>
</dbReference>
<evidence type="ECO:0000256" key="5">
    <source>
        <dbReference type="ARBA" id="ARBA00022786"/>
    </source>
</evidence>
<organism evidence="8 9">
    <name type="scientific">Tritrichomonas foetus</name>
    <dbReference type="NCBI Taxonomy" id="1144522"/>
    <lineage>
        <taxon>Eukaryota</taxon>
        <taxon>Metamonada</taxon>
        <taxon>Parabasalia</taxon>
        <taxon>Tritrichomonadida</taxon>
        <taxon>Tritrichomonadidae</taxon>
        <taxon>Tritrichomonas</taxon>
    </lineage>
</organism>
<evidence type="ECO:0000256" key="6">
    <source>
        <dbReference type="PROSITE-ProRule" id="PRU00104"/>
    </source>
</evidence>
<dbReference type="PANTHER" id="PTHR11254:SF440">
    <property type="entry name" value="E3 UBIQUITIN-PROTEIN LIGASE NEDD-4"/>
    <property type="match status" value="1"/>
</dbReference>
<keyword evidence="9" id="KW-1185">Reference proteome</keyword>
<dbReference type="InterPro" id="IPR050409">
    <property type="entry name" value="E3_ubiq-protein_ligase"/>
</dbReference>
<proteinExistence type="predicted"/>
<protein>
    <recommendedName>
        <fullName evidence="3">HECT-type E3 ubiquitin transferase</fullName>
        <ecNumber evidence="3">2.3.2.26</ecNumber>
    </recommendedName>
</protein>
<dbReference type="GO" id="GO:0061630">
    <property type="term" value="F:ubiquitin protein ligase activity"/>
    <property type="evidence" value="ECO:0007669"/>
    <property type="project" value="UniProtKB-EC"/>
</dbReference>
<dbReference type="SUPFAM" id="SSF56204">
    <property type="entry name" value="Hect, E3 ligase catalytic domain"/>
    <property type="match status" value="1"/>
</dbReference>
<dbReference type="Proteomes" id="UP000179807">
    <property type="component" value="Unassembled WGS sequence"/>
</dbReference>
<dbReference type="GO" id="GO:0016567">
    <property type="term" value="P:protein ubiquitination"/>
    <property type="evidence" value="ECO:0007669"/>
    <property type="project" value="TreeGrafter"/>
</dbReference>
<sequence length="1021" mass="118706">MSGFFLEGKNLFYHTLLEYPVNDYTPEEKKNLLLKSFQNVGLMDESLQLLINYLTFISEFCGIDPQIASKSFKILRNQLQPNYIQLMALCLIAERTQSTKIKNSQIRFIKEVSNNLLFKYFDGSYDDLVTIYVHKTDVPSQNTEENENTEEKQINEISNKDMLEIKINRQNVAYLFHIFTSFIKYYEIMYYRIVDEFTFPNHIFQFYPSVEVIRPKASDFQLLCQVIPKNCFLKMENFLYNRSLSFGIDAFHDVYKRLNLSPSILLNFQRQANSHSPISSRKPNQSNLTKTNNISIQKPQLGNVKFIGNSKLNKRAVTIKSHTNIKLNASLKGGKNNDDPFHDLTYWNKLLPNADIKCSGNPYQFYGAVCKAFYYPQISIDFILSTILVPHAITSDIEAIVNQTLKFSSVTDLLLFKTQNIEQKMFITLVSFYVIKKAKLNEIKSLFSRDLFIAFAVLVAKVTKKLNLELKESLKLIMNQNNFSNNSYFVNICLLELYSMKYIKISPDDELILYACPKFAKSDNSQITLAYIKLELMKSLHNNSYFNKNIIDIISKTQYIVNLKEFIVRIIKRSSINSRFIIWASLHKKFTFDTYLISKELQAYFAFKQNKNWKDEKGFDYLNALVSEPLMTKEKIERKNTLFKKYKTQLYRLVNSDLDKYSCFLPVFVDLLSFDERQKDLPKVKSDSIAMLQIHRENIILDSMKAFEENSFSFSSPIKCSYEGEKGLDMGGVIRDWFDSLWKALENTVFSPTPGGRTLMFKTSFKDPKIISFAGSFIAGSIVQQQKIGARLASFILKPIVGIEPCLEDVKEYDKEVWNTLHWVLNNNVKYSYLNFMYGEDELIQNGSEIDVTEQNKGHYVNLVIEYLLQKKHSYQLQYFLEGFYKVIEKNKLLFTINELNSLIFGENRISAGEWKAYTKEIEISLPDNLNMLFEIIGKWDDKTKRKLLRFVTGSSQVPVGGFKQLRSYGGLFSINWNSNFDRLPIAHTCTNLLDIPAYPTKEIMEKKLLIAIECNDFAFL</sequence>
<dbReference type="Gene3D" id="3.90.1750.10">
    <property type="entry name" value="Hect, E3 ligase catalytic domains"/>
    <property type="match status" value="1"/>
</dbReference>
<dbReference type="Gene3D" id="3.30.2160.10">
    <property type="entry name" value="Hect, E3 ligase catalytic domain"/>
    <property type="match status" value="1"/>
</dbReference>
<dbReference type="EC" id="2.3.2.26" evidence="3"/>
<evidence type="ECO:0000313" key="8">
    <source>
        <dbReference type="EMBL" id="OHT03037.1"/>
    </source>
</evidence>
<dbReference type="GeneID" id="94841600"/>
<evidence type="ECO:0000313" key="9">
    <source>
        <dbReference type="Proteomes" id="UP000179807"/>
    </source>
</evidence>
<dbReference type="InterPro" id="IPR000569">
    <property type="entry name" value="HECT_dom"/>
</dbReference>
<evidence type="ECO:0000256" key="4">
    <source>
        <dbReference type="ARBA" id="ARBA00022679"/>
    </source>
</evidence>